<dbReference type="OrthoDB" id="2143260at2"/>
<dbReference type="AlphaFoldDB" id="A0A1D7VPN9"/>
<feature type="region of interest" description="Disordered" evidence="2">
    <location>
        <begin position="1"/>
        <end position="57"/>
    </location>
</feature>
<accession>A0A1D7VPN9</accession>
<name>A0A1D7VPN9_9ACTN</name>
<feature type="compositionally biased region" description="Basic and acidic residues" evidence="2">
    <location>
        <begin position="1"/>
        <end position="11"/>
    </location>
</feature>
<gene>
    <name evidence="4" type="ORF">SL103_23000</name>
</gene>
<evidence type="ECO:0000259" key="3">
    <source>
        <dbReference type="Pfam" id="PF05532"/>
    </source>
</evidence>
<feature type="compositionally biased region" description="Basic and acidic residues" evidence="2">
    <location>
        <begin position="18"/>
        <end position="28"/>
    </location>
</feature>
<dbReference type="InterPro" id="IPR036629">
    <property type="entry name" value="YjbJ_sf"/>
</dbReference>
<comment type="similarity">
    <text evidence="1">Belongs to the UPF0337 (CsbD) family.</text>
</comment>
<proteinExistence type="inferred from homology"/>
<organism evidence="4 5">
    <name type="scientific">Streptomyces lydicus</name>
    <dbReference type="NCBI Taxonomy" id="47763"/>
    <lineage>
        <taxon>Bacteria</taxon>
        <taxon>Bacillati</taxon>
        <taxon>Actinomycetota</taxon>
        <taxon>Actinomycetes</taxon>
        <taxon>Kitasatosporales</taxon>
        <taxon>Streptomycetaceae</taxon>
        <taxon>Streptomyces</taxon>
    </lineage>
</organism>
<feature type="domain" description="CsbD-like" evidence="3">
    <location>
        <begin position="5"/>
        <end position="57"/>
    </location>
</feature>
<evidence type="ECO:0000313" key="4">
    <source>
        <dbReference type="EMBL" id="AOP48730.1"/>
    </source>
</evidence>
<dbReference type="Proteomes" id="UP000094094">
    <property type="component" value="Chromosome"/>
</dbReference>
<evidence type="ECO:0000256" key="2">
    <source>
        <dbReference type="SAM" id="MobiDB-lite"/>
    </source>
</evidence>
<dbReference type="InterPro" id="IPR008462">
    <property type="entry name" value="CsbD"/>
</dbReference>
<reference evidence="4 5" key="1">
    <citation type="submission" date="2016-09" db="EMBL/GenBank/DDBJ databases">
        <title>Complete genome sequencing of Streptomyces lydicus 103 and metabolic pathways analysis of antibiotic biosynthesis.</title>
        <authorList>
            <person name="Jia N."/>
            <person name="Ding M.-Z."/>
            <person name="Gao F."/>
            <person name="Yuan Y.-J."/>
        </authorList>
    </citation>
    <scope>NUCLEOTIDE SEQUENCE [LARGE SCALE GENOMIC DNA]</scope>
    <source>
        <strain evidence="4 5">103</strain>
    </source>
</reference>
<evidence type="ECO:0000313" key="5">
    <source>
        <dbReference type="Proteomes" id="UP000094094"/>
    </source>
</evidence>
<protein>
    <submittedName>
        <fullName evidence="4">CsbD family protein</fullName>
    </submittedName>
</protein>
<dbReference type="RefSeq" id="WP_069570850.1">
    <property type="nucleotide sequence ID" value="NZ_CP017157.1"/>
</dbReference>
<keyword evidence="5" id="KW-1185">Reference proteome</keyword>
<dbReference type="SUPFAM" id="SSF69047">
    <property type="entry name" value="Hypothetical protein YjbJ"/>
    <property type="match status" value="1"/>
</dbReference>
<feature type="compositionally biased region" description="Basic and acidic residues" evidence="2">
    <location>
        <begin position="36"/>
        <end position="57"/>
    </location>
</feature>
<evidence type="ECO:0000256" key="1">
    <source>
        <dbReference type="ARBA" id="ARBA00009129"/>
    </source>
</evidence>
<dbReference type="KEGG" id="slc:SL103_23000"/>
<dbReference type="Pfam" id="PF05532">
    <property type="entry name" value="CsbD"/>
    <property type="match status" value="1"/>
</dbReference>
<sequence length="57" mass="6104">MSAGEKAKAKAEQLTGKVKKEAARRVDDESAAAEGAGRKSKGDLRQAKEKIKDAFKD</sequence>
<dbReference type="EMBL" id="CP017157">
    <property type="protein sequence ID" value="AOP48730.1"/>
    <property type="molecule type" value="Genomic_DNA"/>
</dbReference>